<dbReference type="PANTHER" id="PTHR21660:SF1">
    <property type="entry name" value="ACYL-COENZYME A THIOESTERASE 13"/>
    <property type="match status" value="1"/>
</dbReference>
<comment type="similarity">
    <text evidence="1">Belongs to the thioesterase PaaI family.</text>
</comment>
<reference evidence="5" key="1">
    <citation type="submission" date="2016-11" db="EMBL/GenBank/DDBJ databases">
        <authorList>
            <person name="Varghese N."/>
            <person name="Submissions S."/>
        </authorList>
    </citation>
    <scope>NUCLEOTIDE SEQUENCE [LARGE SCALE GENOMIC DNA]</scope>
    <source>
        <strain evidence="5">DSM 9756</strain>
    </source>
</reference>
<evidence type="ECO:0000313" key="4">
    <source>
        <dbReference type="EMBL" id="SHF95830.1"/>
    </source>
</evidence>
<dbReference type="SUPFAM" id="SSF54637">
    <property type="entry name" value="Thioesterase/thiol ester dehydrase-isomerase"/>
    <property type="match status" value="1"/>
</dbReference>
<dbReference type="Gene3D" id="3.10.129.10">
    <property type="entry name" value="Hotdog Thioesterase"/>
    <property type="match status" value="1"/>
</dbReference>
<dbReference type="AlphaFoldDB" id="A0A1M5FW85"/>
<protein>
    <submittedName>
        <fullName evidence="4">Acyl-CoA thioesterase</fullName>
    </submittedName>
</protein>
<dbReference type="Pfam" id="PF03061">
    <property type="entry name" value="4HBT"/>
    <property type="match status" value="1"/>
</dbReference>
<dbReference type="STRING" id="1121391.SAMN02745206_02997"/>
<dbReference type="PANTHER" id="PTHR21660">
    <property type="entry name" value="THIOESTERASE SUPERFAMILY MEMBER-RELATED"/>
    <property type="match status" value="1"/>
</dbReference>
<dbReference type="NCBIfam" id="TIGR00369">
    <property type="entry name" value="unchar_dom_1"/>
    <property type="match status" value="1"/>
</dbReference>
<evidence type="ECO:0000256" key="1">
    <source>
        <dbReference type="ARBA" id="ARBA00008324"/>
    </source>
</evidence>
<dbReference type="InterPro" id="IPR006683">
    <property type="entry name" value="Thioestr_dom"/>
</dbReference>
<proteinExistence type="inferred from homology"/>
<dbReference type="CDD" id="cd03443">
    <property type="entry name" value="PaaI_thioesterase"/>
    <property type="match status" value="1"/>
</dbReference>
<evidence type="ECO:0000313" key="5">
    <source>
        <dbReference type="Proteomes" id="UP000184076"/>
    </source>
</evidence>
<dbReference type="InterPro" id="IPR029069">
    <property type="entry name" value="HotDog_dom_sf"/>
</dbReference>
<gene>
    <name evidence="4" type="ORF">SAMN02745206_02997</name>
</gene>
<keyword evidence="5" id="KW-1185">Reference proteome</keyword>
<dbReference type="GO" id="GO:0047617">
    <property type="term" value="F:fatty acyl-CoA hydrolase activity"/>
    <property type="evidence" value="ECO:0007669"/>
    <property type="project" value="InterPro"/>
</dbReference>
<feature type="domain" description="Thioesterase" evidence="3">
    <location>
        <begin position="48"/>
        <end position="123"/>
    </location>
</feature>
<evidence type="ECO:0000259" key="3">
    <source>
        <dbReference type="Pfam" id="PF03061"/>
    </source>
</evidence>
<dbReference type="InterPro" id="IPR039298">
    <property type="entry name" value="ACOT13"/>
</dbReference>
<name>A0A1M5FW85_9BACT</name>
<accession>A0A1M5FW85</accession>
<dbReference type="EMBL" id="FQVB01000033">
    <property type="protein sequence ID" value="SHF95830.1"/>
    <property type="molecule type" value="Genomic_DNA"/>
</dbReference>
<sequence>MGVPSLEHVRERLRRIPALRLLGVDLLALEPGLVRLRLPFREDFCNSMGMVQGGFVTAVADAAGGLAVLSKLESGWKAPTIELKINFLEPIRGSVEAVGRVLRTGTGVGVSSMEIFLEDGTLAAAGIATYRLVGPTPRGHQ</sequence>
<dbReference type="InterPro" id="IPR003736">
    <property type="entry name" value="PAAI_dom"/>
</dbReference>
<evidence type="ECO:0000256" key="2">
    <source>
        <dbReference type="ARBA" id="ARBA00022801"/>
    </source>
</evidence>
<dbReference type="Proteomes" id="UP000184076">
    <property type="component" value="Unassembled WGS sequence"/>
</dbReference>
<keyword evidence="2" id="KW-0378">Hydrolase</keyword>
<organism evidence="4 5">
    <name type="scientific">Desulfacinum infernum DSM 9756</name>
    <dbReference type="NCBI Taxonomy" id="1121391"/>
    <lineage>
        <taxon>Bacteria</taxon>
        <taxon>Pseudomonadati</taxon>
        <taxon>Thermodesulfobacteriota</taxon>
        <taxon>Syntrophobacteria</taxon>
        <taxon>Syntrophobacterales</taxon>
        <taxon>Syntrophobacteraceae</taxon>
        <taxon>Desulfacinum</taxon>
    </lineage>
</organism>